<keyword evidence="4 7" id="KW-0812">Transmembrane</keyword>
<keyword evidence="9" id="KW-1185">Reference proteome</keyword>
<keyword evidence="6 7" id="KW-0472">Membrane</keyword>
<dbReference type="InterPro" id="IPR036259">
    <property type="entry name" value="MFS_trans_sf"/>
</dbReference>
<keyword evidence="5 7" id="KW-1133">Transmembrane helix</keyword>
<evidence type="ECO:0000256" key="3">
    <source>
        <dbReference type="ARBA" id="ARBA00022475"/>
    </source>
</evidence>
<dbReference type="Proteomes" id="UP000290365">
    <property type="component" value="Chromosome"/>
</dbReference>
<feature type="transmembrane region" description="Helical" evidence="7">
    <location>
        <begin position="52"/>
        <end position="73"/>
    </location>
</feature>
<evidence type="ECO:0000256" key="5">
    <source>
        <dbReference type="ARBA" id="ARBA00022989"/>
    </source>
</evidence>
<keyword evidence="3" id="KW-1003">Cell membrane</keyword>
<protein>
    <recommendedName>
        <fullName evidence="10">MFS transporter</fullName>
    </recommendedName>
</protein>
<dbReference type="PANTHER" id="PTHR23513:SF6">
    <property type="entry name" value="MAJOR FACILITATOR SUPERFAMILY ASSOCIATED DOMAIN-CONTAINING PROTEIN"/>
    <property type="match status" value="1"/>
</dbReference>
<name>A0A4P6JR02_KTERU</name>
<dbReference type="PANTHER" id="PTHR23513">
    <property type="entry name" value="INTEGRAL MEMBRANE EFFLUX PROTEIN-RELATED"/>
    <property type="match status" value="1"/>
</dbReference>
<dbReference type="Pfam" id="PF05977">
    <property type="entry name" value="MFS_3"/>
    <property type="match status" value="1"/>
</dbReference>
<gene>
    <name evidence="8" type="ORF">EPA93_14845</name>
</gene>
<dbReference type="GO" id="GO:0005886">
    <property type="term" value="C:plasma membrane"/>
    <property type="evidence" value="ECO:0007669"/>
    <property type="project" value="UniProtKB-SubCell"/>
</dbReference>
<evidence type="ECO:0000313" key="9">
    <source>
        <dbReference type="Proteomes" id="UP000290365"/>
    </source>
</evidence>
<dbReference type="OrthoDB" id="4544213at2"/>
<feature type="transmembrane region" description="Helical" evidence="7">
    <location>
        <begin position="80"/>
        <end position="100"/>
    </location>
</feature>
<evidence type="ECO:0000256" key="6">
    <source>
        <dbReference type="ARBA" id="ARBA00023136"/>
    </source>
</evidence>
<dbReference type="KEGG" id="kbs:EPA93_14845"/>
<dbReference type="RefSeq" id="WP_129888269.1">
    <property type="nucleotide sequence ID" value="NZ_CP035758.1"/>
</dbReference>
<dbReference type="Gene3D" id="1.20.1250.20">
    <property type="entry name" value="MFS general substrate transporter like domains"/>
    <property type="match status" value="1"/>
</dbReference>
<reference evidence="8 9" key="1">
    <citation type="submission" date="2019-01" db="EMBL/GenBank/DDBJ databases">
        <title>Ktedonosporobacter rubrisoli SCAWS-G2.</title>
        <authorList>
            <person name="Huang Y."/>
            <person name="Yan B."/>
        </authorList>
    </citation>
    <scope>NUCLEOTIDE SEQUENCE [LARGE SCALE GENOMIC DNA]</scope>
    <source>
        <strain evidence="8 9">SCAWS-G2</strain>
    </source>
</reference>
<dbReference type="InterPro" id="IPR010290">
    <property type="entry name" value="TM_effector"/>
</dbReference>
<sequence length="110" mass="12615">MLRFRFSPIWHNWDFLKLWFGETVSSIGSQVTLIAFPLTAVTLLHASAFQMAILTATDTIPIILFGLFIGVWVDRQKRRPLLIMSNVVRILLLCSVPISYTLHLLTMEQL</sequence>
<organism evidence="8 9">
    <name type="scientific">Ktedonosporobacter rubrisoli</name>
    <dbReference type="NCBI Taxonomy" id="2509675"/>
    <lineage>
        <taxon>Bacteria</taxon>
        <taxon>Bacillati</taxon>
        <taxon>Chloroflexota</taxon>
        <taxon>Ktedonobacteria</taxon>
        <taxon>Ktedonobacterales</taxon>
        <taxon>Ktedonosporobacteraceae</taxon>
        <taxon>Ktedonosporobacter</taxon>
    </lineage>
</organism>
<comment type="subcellular location">
    <subcellularLocation>
        <location evidence="1">Cell membrane</location>
        <topology evidence="1">Multi-pass membrane protein</topology>
    </subcellularLocation>
</comment>
<dbReference type="SUPFAM" id="SSF103473">
    <property type="entry name" value="MFS general substrate transporter"/>
    <property type="match status" value="1"/>
</dbReference>
<proteinExistence type="predicted"/>
<accession>A0A4P6JR02</accession>
<feature type="transmembrane region" description="Helical" evidence="7">
    <location>
        <begin position="27"/>
        <end position="46"/>
    </location>
</feature>
<evidence type="ECO:0000256" key="2">
    <source>
        <dbReference type="ARBA" id="ARBA00022448"/>
    </source>
</evidence>
<evidence type="ECO:0000313" key="8">
    <source>
        <dbReference type="EMBL" id="QBD77206.1"/>
    </source>
</evidence>
<dbReference type="AlphaFoldDB" id="A0A4P6JR02"/>
<dbReference type="EMBL" id="CP035758">
    <property type="protein sequence ID" value="QBD77206.1"/>
    <property type="molecule type" value="Genomic_DNA"/>
</dbReference>
<evidence type="ECO:0008006" key="10">
    <source>
        <dbReference type="Google" id="ProtNLM"/>
    </source>
</evidence>
<evidence type="ECO:0000256" key="4">
    <source>
        <dbReference type="ARBA" id="ARBA00022692"/>
    </source>
</evidence>
<evidence type="ECO:0000256" key="7">
    <source>
        <dbReference type="SAM" id="Phobius"/>
    </source>
</evidence>
<keyword evidence="2" id="KW-0813">Transport</keyword>
<evidence type="ECO:0000256" key="1">
    <source>
        <dbReference type="ARBA" id="ARBA00004651"/>
    </source>
</evidence>